<proteinExistence type="predicted"/>
<evidence type="ECO:0000313" key="3">
    <source>
        <dbReference type="Proteomes" id="UP001159363"/>
    </source>
</evidence>
<evidence type="ECO:0000256" key="1">
    <source>
        <dbReference type="SAM" id="MobiDB-lite"/>
    </source>
</evidence>
<sequence length="80" mass="9170">MGLNENHKTRKEEPEDIDEKALCDDSDNDDICVSGYSYVTNLEVMVKYGICVYCALWVHSECAGWDSAENYTCDVCMRKF</sequence>
<keyword evidence="3" id="KW-1185">Reference proteome</keyword>
<comment type="caution">
    <text evidence="2">The sequence shown here is derived from an EMBL/GenBank/DDBJ whole genome shotgun (WGS) entry which is preliminary data.</text>
</comment>
<accession>A0ABQ9G5W6</accession>
<dbReference type="EMBL" id="JARBHB010000016">
    <property type="protein sequence ID" value="KAJ8866431.1"/>
    <property type="molecule type" value="Genomic_DNA"/>
</dbReference>
<reference evidence="2 3" key="1">
    <citation type="submission" date="2023-02" db="EMBL/GenBank/DDBJ databases">
        <title>LHISI_Scaffold_Assembly.</title>
        <authorList>
            <person name="Stuart O.P."/>
            <person name="Cleave R."/>
            <person name="Magrath M.J.L."/>
            <person name="Mikheyev A.S."/>
        </authorList>
    </citation>
    <scope>NUCLEOTIDE SEQUENCE [LARGE SCALE GENOMIC DNA]</scope>
    <source>
        <strain evidence="2">Daus_M_001</strain>
        <tissue evidence="2">Leg muscle</tissue>
    </source>
</reference>
<organism evidence="2 3">
    <name type="scientific">Dryococelus australis</name>
    <dbReference type="NCBI Taxonomy" id="614101"/>
    <lineage>
        <taxon>Eukaryota</taxon>
        <taxon>Metazoa</taxon>
        <taxon>Ecdysozoa</taxon>
        <taxon>Arthropoda</taxon>
        <taxon>Hexapoda</taxon>
        <taxon>Insecta</taxon>
        <taxon>Pterygota</taxon>
        <taxon>Neoptera</taxon>
        <taxon>Polyneoptera</taxon>
        <taxon>Phasmatodea</taxon>
        <taxon>Verophasmatodea</taxon>
        <taxon>Anareolatae</taxon>
        <taxon>Phasmatidae</taxon>
        <taxon>Eurycanthinae</taxon>
        <taxon>Dryococelus</taxon>
    </lineage>
</organism>
<dbReference type="Proteomes" id="UP001159363">
    <property type="component" value="Chromosome 15"/>
</dbReference>
<protein>
    <recommendedName>
        <fullName evidence="4">Zinc finger PHD-type domain-containing protein</fullName>
    </recommendedName>
</protein>
<feature type="compositionally biased region" description="Basic and acidic residues" evidence="1">
    <location>
        <begin position="1"/>
        <end position="23"/>
    </location>
</feature>
<name>A0ABQ9G5W6_9NEOP</name>
<feature type="region of interest" description="Disordered" evidence="1">
    <location>
        <begin position="1"/>
        <end position="26"/>
    </location>
</feature>
<evidence type="ECO:0000313" key="2">
    <source>
        <dbReference type="EMBL" id="KAJ8866431.1"/>
    </source>
</evidence>
<evidence type="ECO:0008006" key="4">
    <source>
        <dbReference type="Google" id="ProtNLM"/>
    </source>
</evidence>
<gene>
    <name evidence="2" type="ORF">PR048_032274</name>
</gene>